<dbReference type="Proteomes" id="UP000288859">
    <property type="component" value="Unassembled WGS sequence"/>
</dbReference>
<dbReference type="OrthoDB" id="4105787at2759"/>
<sequence>MVGQNALPIDNISVQHAGTEHLAVRNTILNRFLTLLALKTTARFFQRHGPCSPISQNLVVKTGKFVHLTEAATLRFIRSNTTIPVPRVHCSFIHDNQAYIAMERIRGETIADAWPSLSTSDLESLFAQLRHILKEMRSLRPFGTGVRSCTGSSFRDSRIPRSKPRFGPFETIHELHVWLRDGFQLEQHQGRDRDRQRQRQLDDQDWTEIQDMISKQDGPWPPPIFTHGDLNPFNILVRGAQVVGIIDWEFSGWYPYYWEYTSTWHGNKTRQAWQDVIPKFLDPDPECLKMETIRQRWWGDF</sequence>
<accession>A0A438N7G1</accession>
<dbReference type="PANTHER" id="PTHR21310:SF55">
    <property type="entry name" value="AMINOGLYCOSIDE PHOSPHOTRANSFERASE DOMAIN-CONTAINING PROTEIN"/>
    <property type="match status" value="1"/>
</dbReference>
<dbReference type="InterPro" id="IPR002575">
    <property type="entry name" value="Aminoglycoside_PTrfase"/>
</dbReference>
<comment type="caution">
    <text evidence="2">The sequence shown here is derived from an EMBL/GenBank/DDBJ whole genome shotgun (WGS) entry which is preliminary data.</text>
</comment>
<dbReference type="EMBL" id="NAJM01000016">
    <property type="protein sequence ID" value="RVX71707.1"/>
    <property type="molecule type" value="Genomic_DNA"/>
</dbReference>
<gene>
    <name evidence="2" type="ORF">B0A52_03891</name>
</gene>
<protein>
    <recommendedName>
        <fullName evidence="1">Aminoglycoside phosphotransferase domain-containing protein</fullName>
    </recommendedName>
</protein>
<name>A0A438N7G1_EXOME</name>
<feature type="domain" description="Aminoglycoside phosphotransferase" evidence="1">
    <location>
        <begin position="70"/>
        <end position="265"/>
    </location>
</feature>
<dbReference type="InterPro" id="IPR011009">
    <property type="entry name" value="Kinase-like_dom_sf"/>
</dbReference>
<evidence type="ECO:0000313" key="3">
    <source>
        <dbReference type="Proteomes" id="UP000288859"/>
    </source>
</evidence>
<reference evidence="2 3" key="1">
    <citation type="submission" date="2017-03" db="EMBL/GenBank/DDBJ databases">
        <title>Genomes of endolithic fungi from Antarctica.</title>
        <authorList>
            <person name="Coleine C."/>
            <person name="Masonjones S."/>
            <person name="Stajich J.E."/>
        </authorList>
    </citation>
    <scope>NUCLEOTIDE SEQUENCE [LARGE SCALE GENOMIC DNA]</scope>
    <source>
        <strain evidence="2 3">CCFEE 6314</strain>
    </source>
</reference>
<evidence type="ECO:0000313" key="2">
    <source>
        <dbReference type="EMBL" id="RVX71707.1"/>
    </source>
</evidence>
<dbReference type="Pfam" id="PF01636">
    <property type="entry name" value="APH"/>
    <property type="match status" value="1"/>
</dbReference>
<dbReference type="AlphaFoldDB" id="A0A438N7G1"/>
<dbReference type="PANTHER" id="PTHR21310">
    <property type="entry name" value="AMINOGLYCOSIDE PHOSPHOTRANSFERASE-RELATED-RELATED"/>
    <property type="match status" value="1"/>
</dbReference>
<evidence type="ECO:0000259" key="1">
    <source>
        <dbReference type="Pfam" id="PF01636"/>
    </source>
</evidence>
<proteinExistence type="predicted"/>
<dbReference type="SUPFAM" id="SSF56112">
    <property type="entry name" value="Protein kinase-like (PK-like)"/>
    <property type="match status" value="1"/>
</dbReference>
<dbReference type="Gene3D" id="3.90.1200.10">
    <property type="match status" value="1"/>
</dbReference>
<organism evidence="2 3">
    <name type="scientific">Exophiala mesophila</name>
    <name type="common">Black yeast-like fungus</name>
    <dbReference type="NCBI Taxonomy" id="212818"/>
    <lineage>
        <taxon>Eukaryota</taxon>
        <taxon>Fungi</taxon>
        <taxon>Dikarya</taxon>
        <taxon>Ascomycota</taxon>
        <taxon>Pezizomycotina</taxon>
        <taxon>Eurotiomycetes</taxon>
        <taxon>Chaetothyriomycetidae</taxon>
        <taxon>Chaetothyriales</taxon>
        <taxon>Herpotrichiellaceae</taxon>
        <taxon>Exophiala</taxon>
    </lineage>
</organism>
<dbReference type="InterPro" id="IPR051678">
    <property type="entry name" value="AGP_Transferase"/>
</dbReference>
<dbReference type="CDD" id="cd05120">
    <property type="entry name" value="APH_ChoK_like"/>
    <property type="match status" value="1"/>
</dbReference>